<gene>
    <name evidence="1" type="ORF">LCI18_001843</name>
</gene>
<evidence type="ECO:0000313" key="1">
    <source>
        <dbReference type="EMBL" id="UPK90908.1"/>
    </source>
</evidence>
<protein>
    <submittedName>
        <fullName evidence="1">Uncharacterized protein</fullName>
    </submittedName>
</protein>
<dbReference type="Proteomes" id="UP000830768">
    <property type="component" value="Chromosome 2"/>
</dbReference>
<keyword evidence="2" id="KW-1185">Reference proteome</keyword>
<accession>A0ACD3YPP7</accession>
<organism evidence="1 2">
    <name type="scientific">Fusarium solani subsp. cucurbitae</name>
    <name type="common">Neocosmosporum cucurbitae</name>
    <dbReference type="NCBI Taxonomy" id="2747967"/>
    <lineage>
        <taxon>Eukaryota</taxon>
        <taxon>Fungi</taxon>
        <taxon>Dikarya</taxon>
        <taxon>Ascomycota</taxon>
        <taxon>Pezizomycotina</taxon>
        <taxon>Sordariomycetes</taxon>
        <taxon>Hypocreomycetidae</taxon>
        <taxon>Hypocreales</taxon>
        <taxon>Nectriaceae</taxon>
        <taxon>Fusarium</taxon>
        <taxon>Fusarium solani species complex</taxon>
    </lineage>
</organism>
<name>A0ACD3YPP7_FUSSC</name>
<reference evidence="1" key="1">
    <citation type="submission" date="2021-11" db="EMBL/GenBank/DDBJ databases">
        <title>Fusarium solani-melongenae Genome sequencing and assembly.</title>
        <authorList>
            <person name="Xie S."/>
            <person name="Huang L."/>
            <person name="Zhang X."/>
        </authorList>
    </citation>
    <scope>NUCLEOTIDE SEQUENCE</scope>
    <source>
        <strain evidence="1">CRI 24-3</strain>
    </source>
</reference>
<evidence type="ECO:0000313" key="2">
    <source>
        <dbReference type="Proteomes" id="UP000830768"/>
    </source>
</evidence>
<dbReference type="EMBL" id="CP090031">
    <property type="protein sequence ID" value="UPK90908.1"/>
    <property type="molecule type" value="Genomic_DNA"/>
</dbReference>
<sequence length="514" mass="57613">MEIMQSVVDAVNRFHALGKVERDLAGEEIEKLQGELRRIEGTLEITYQELDKKNKLLAERHAQLAEQEEQLAEQGEQLAEKDTVARERMAQCNEWKEKTLSAWQERDTLLVDIASLRSKLDKSQKLTENMSSKLREYKAKLNEAIDEQQGLYHRSLAYCDSATNTIQQEKNARASSASEVVMALEASRNKQAELREGYRMVCEELQRDVERIEDEHIQQLEADLTNQGAELTREKQTSATLRSSIQENANIEVMKLLQDQQQLFLSKFDAISTSLSENRIKASDLTTVGDKFKDTILASILPEFQSLHAQQDAINATLEQEFEQESVSLEDLSVQLEEFVKRAGEIQGLRASLIVALQDAVEKSDALRKSQDEVIAALRIQVDGANGQVPVQQSVNTTLNQMAGPDGTSHFSRTLIGGADHDVGGPDSQPPYTPTRSPRDRKVIVSSPEKDSVSTGRPISVAEEQSRRRDASAPRPRSALRKYAGVTKPANSLSPSAPFTSFHEFVRRLRNDNN</sequence>
<proteinExistence type="predicted"/>